<evidence type="ECO:0000313" key="2">
    <source>
        <dbReference type="Proteomes" id="UP000759131"/>
    </source>
</evidence>
<gene>
    <name evidence="1" type="ORF">OSB1V03_LOCUS14199</name>
</gene>
<proteinExistence type="predicted"/>
<sequence length="72" mass="8179">MTRNIALKCRGETKVGNGSDKLIRFCISKVIGEQIGTDILRLLIKKESPKASHKQVVPTFFQRPVIYRLYSS</sequence>
<reference evidence="1" key="1">
    <citation type="submission" date="2020-11" db="EMBL/GenBank/DDBJ databases">
        <authorList>
            <person name="Tran Van P."/>
        </authorList>
    </citation>
    <scope>NUCLEOTIDE SEQUENCE</scope>
</reference>
<dbReference type="Proteomes" id="UP000759131">
    <property type="component" value="Unassembled WGS sequence"/>
</dbReference>
<evidence type="ECO:0000313" key="1">
    <source>
        <dbReference type="EMBL" id="CAD7633803.1"/>
    </source>
</evidence>
<name>A0A7R9L4P5_9ACAR</name>
<dbReference type="AlphaFoldDB" id="A0A7R9L4P5"/>
<accession>A0A7R9L4P5</accession>
<dbReference type="EMBL" id="CAJPIZ010013415">
    <property type="protein sequence ID" value="CAG2114233.1"/>
    <property type="molecule type" value="Genomic_DNA"/>
</dbReference>
<feature type="non-terminal residue" evidence="1">
    <location>
        <position position="72"/>
    </location>
</feature>
<organism evidence="1">
    <name type="scientific">Medioppia subpectinata</name>
    <dbReference type="NCBI Taxonomy" id="1979941"/>
    <lineage>
        <taxon>Eukaryota</taxon>
        <taxon>Metazoa</taxon>
        <taxon>Ecdysozoa</taxon>
        <taxon>Arthropoda</taxon>
        <taxon>Chelicerata</taxon>
        <taxon>Arachnida</taxon>
        <taxon>Acari</taxon>
        <taxon>Acariformes</taxon>
        <taxon>Sarcoptiformes</taxon>
        <taxon>Oribatida</taxon>
        <taxon>Brachypylina</taxon>
        <taxon>Oppioidea</taxon>
        <taxon>Oppiidae</taxon>
        <taxon>Medioppia</taxon>
    </lineage>
</organism>
<keyword evidence="2" id="KW-1185">Reference proteome</keyword>
<dbReference type="EMBL" id="OC867990">
    <property type="protein sequence ID" value="CAD7633803.1"/>
    <property type="molecule type" value="Genomic_DNA"/>
</dbReference>
<protein>
    <submittedName>
        <fullName evidence="1">Uncharacterized protein</fullName>
    </submittedName>
</protein>